<evidence type="ECO:0000256" key="5">
    <source>
        <dbReference type="ARBA" id="ARBA00022801"/>
    </source>
</evidence>
<dbReference type="EMBL" id="AM902716">
    <property type="protein sequence ID" value="CAP40962.1"/>
    <property type="molecule type" value="Genomic_DNA"/>
</dbReference>
<dbReference type="NCBIfam" id="TIGR03413">
    <property type="entry name" value="GSH_gloB"/>
    <property type="match status" value="1"/>
</dbReference>
<keyword evidence="5 7" id="KW-0378">Hydrolase</keyword>
<dbReference type="UniPathway" id="UPA00619">
    <property type="reaction ID" value="UER00676"/>
</dbReference>
<feature type="binding site" evidence="7">
    <location>
        <position position="302"/>
    </location>
    <ligand>
        <name>Zn(2+)</name>
        <dbReference type="ChEBI" id="CHEBI:29105"/>
        <label>1</label>
    </ligand>
</feature>
<sequence length="429" mass="47241">MRQPRLHARHARAGSPEAPGIEAGDDQPAFGHQHALGFAQHFMRRVGAFEGMRQHQQVDALRLEWQGVGTGHHAALPLRRLLGGGHLRAHPALERHAVGPQQIDFGQSRLPGVISENIRHHGVELRALPGQDVFAWRRLEPFGQFYNRRSFFAQVDVPEMMQAMPAPGGDGTVAPLPAFSDNYIWAIVRDGQVAVVDPGEAGPVLELLARRGLQLRAILLTHHHGDHVGGVLELLRHAPATVYGPAQERLPHCDVRLSEGDRVTLPELDLDLSVLDVPGHTAGHIAYYGRAAGRQPLLFCGDTLFAGGCGRLFEGTPAQMHASLEKFAALPADTQVCCAHEYTLANLRWAMAVEPANRTLQQWYQRAQQLREQGRPTLPSTLRLEQDTNPFLRTQQANVAQAAAVQSGRVLDTPVAVFAALREWKNDFK</sequence>
<dbReference type="STRING" id="94624.Bpet0630"/>
<keyword evidence="11" id="KW-1185">Reference proteome</keyword>
<evidence type="ECO:0000256" key="1">
    <source>
        <dbReference type="ARBA" id="ARBA00001623"/>
    </source>
</evidence>
<comment type="similarity">
    <text evidence="3 7">Belongs to the metallo-beta-lactamase superfamily. Glyoxalase II family.</text>
</comment>
<feature type="binding site" evidence="7">
    <location>
        <position position="302"/>
    </location>
    <ligand>
        <name>Zn(2+)</name>
        <dbReference type="ChEBI" id="CHEBI:29105"/>
        <label>2</label>
    </ligand>
</feature>
<dbReference type="PANTHER" id="PTHR43705:SF1">
    <property type="entry name" value="HYDROXYACYLGLUTATHIONE HYDROLASE GLOB"/>
    <property type="match status" value="1"/>
</dbReference>
<dbReference type="InterPro" id="IPR001279">
    <property type="entry name" value="Metallo-B-lactamas"/>
</dbReference>
<feature type="binding site" evidence="7">
    <location>
        <position position="340"/>
    </location>
    <ligand>
        <name>Zn(2+)</name>
        <dbReference type="ChEBI" id="CHEBI:29105"/>
        <label>2</label>
    </ligand>
</feature>
<evidence type="ECO:0000256" key="6">
    <source>
        <dbReference type="ARBA" id="ARBA00022833"/>
    </source>
</evidence>
<dbReference type="SMART" id="SM00849">
    <property type="entry name" value="Lactamase_B"/>
    <property type="match status" value="1"/>
</dbReference>
<dbReference type="InterPro" id="IPR050110">
    <property type="entry name" value="Glyoxalase_II_hydrolase"/>
</dbReference>
<dbReference type="eggNOG" id="COG0491">
    <property type="taxonomic scope" value="Bacteria"/>
</dbReference>
<feature type="binding site" evidence="7">
    <location>
        <position position="226"/>
    </location>
    <ligand>
        <name>Zn(2+)</name>
        <dbReference type="ChEBI" id="CHEBI:29105"/>
        <label>2</label>
    </ligand>
</feature>
<feature type="compositionally biased region" description="Basic residues" evidence="8">
    <location>
        <begin position="1"/>
        <end position="12"/>
    </location>
</feature>
<comment type="pathway">
    <text evidence="2 7">Secondary metabolite metabolism; methylglyoxal degradation; (R)-lactate from methylglyoxal: step 2/2.</text>
</comment>
<evidence type="ECO:0000259" key="9">
    <source>
        <dbReference type="SMART" id="SM00849"/>
    </source>
</evidence>
<organism evidence="10 11">
    <name type="scientific">Bordetella petrii (strain ATCC BAA-461 / DSM 12804 / CCUG 43448 / CIP 107267 / Se-1111R)</name>
    <dbReference type="NCBI Taxonomy" id="340100"/>
    <lineage>
        <taxon>Bacteria</taxon>
        <taxon>Pseudomonadati</taxon>
        <taxon>Pseudomonadota</taxon>
        <taxon>Betaproteobacteria</taxon>
        <taxon>Burkholderiales</taxon>
        <taxon>Alcaligenaceae</taxon>
        <taxon>Bordetella</taxon>
    </lineage>
</organism>
<feature type="binding site" evidence="7">
    <location>
        <position position="280"/>
    </location>
    <ligand>
        <name>Zn(2+)</name>
        <dbReference type="ChEBI" id="CHEBI:29105"/>
        <label>1</label>
    </ligand>
</feature>
<dbReference type="Pfam" id="PF16123">
    <property type="entry name" value="HAGH_C"/>
    <property type="match status" value="1"/>
</dbReference>
<feature type="binding site" evidence="7">
    <location>
        <position position="227"/>
    </location>
    <ligand>
        <name>Zn(2+)</name>
        <dbReference type="ChEBI" id="CHEBI:29105"/>
        <label>2</label>
    </ligand>
</feature>
<protein>
    <recommendedName>
        <fullName evidence="7">Hydroxyacylglutathione hydrolase</fullName>
        <ecNumber evidence="7">3.1.2.6</ecNumber>
    </recommendedName>
    <alternativeName>
        <fullName evidence="7">Glyoxalase II</fullName>
        <shortName evidence="7">Glx II</shortName>
    </alternativeName>
</protein>
<dbReference type="CDD" id="cd07723">
    <property type="entry name" value="hydroxyacylglutathione_hydrolase_MBL-fold"/>
    <property type="match status" value="1"/>
</dbReference>
<dbReference type="GO" id="GO:0046872">
    <property type="term" value="F:metal ion binding"/>
    <property type="evidence" value="ECO:0007669"/>
    <property type="project" value="UniProtKB-KW"/>
</dbReference>
<dbReference type="InterPro" id="IPR017782">
    <property type="entry name" value="Hydroxyacylglutathione_Hdrlase"/>
</dbReference>
<accession>A9I480</accession>
<dbReference type="Gene3D" id="3.60.15.10">
    <property type="entry name" value="Ribonuclease Z/Hydroxyacylglutathione hydrolase-like"/>
    <property type="match status" value="1"/>
</dbReference>
<reference evidence="10 11" key="1">
    <citation type="journal article" date="2008" name="BMC Genomics">
        <title>The missing link: Bordetella petrii is endowed with both the metabolic versatility of environmental bacteria and virulence traits of pathogenic Bordetellae.</title>
        <authorList>
            <person name="Gross R."/>
            <person name="Guzman C.A."/>
            <person name="Sebaihia M."/>
            <person name="Martins Dos Santos V.A."/>
            <person name="Pieper D.H."/>
            <person name="Koebnik R."/>
            <person name="Lechner M."/>
            <person name="Bartels D."/>
            <person name="Buhrmester J."/>
            <person name="Choudhuri J.V."/>
            <person name="Ebensen T."/>
            <person name="Gaigalat L."/>
            <person name="Herrmann S."/>
            <person name="Khachane A.N."/>
            <person name="Larisch C."/>
            <person name="Link S."/>
            <person name="Linke B."/>
            <person name="Meyer F."/>
            <person name="Mormann S."/>
            <person name="Nakunst D."/>
            <person name="Rueckert C."/>
            <person name="Schneiker-Bekel S."/>
            <person name="Schulze K."/>
            <person name="Vorhoelter F.J."/>
            <person name="Yevsa T."/>
            <person name="Engle J.T."/>
            <person name="Goldman W.E."/>
            <person name="Puehler A."/>
            <person name="Goebel U.B."/>
            <person name="Goesmann A."/>
            <person name="Bloecker H."/>
            <person name="Kaiser O."/>
            <person name="Martinez-Arias R."/>
        </authorList>
    </citation>
    <scope>NUCLEOTIDE SEQUENCE [LARGE SCALE GENOMIC DNA]</scope>
    <source>
        <strain evidence="11">ATCC BAA-461 / DSM 12804 / CCUG 43448 / CIP 107267 / Se-1111R</strain>
    </source>
</reference>
<evidence type="ECO:0000256" key="4">
    <source>
        <dbReference type="ARBA" id="ARBA00022723"/>
    </source>
</evidence>
<dbReference type="HAMAP" id="MF_01374">
    <property type="entry name" value="Glyoxalase_2"/>
    <property type="match status" value="1"/>
</dbReference>
<evidence type="ECO:0000313" key="11">
    <source>
        <dbReference type="Proteomes" id="UP000001225"/>
    </source>
</evidence>
<feature type="domain" description="Metallo-beta-lactamase" evidence="9">
    <location>
        <begin position="181"/>
        <end position="340"/>
    </location>
</feature>
<comment type="cofactor">
    <cofactor evidence="7">
        <name>Zn(2+)</name>
        <dbReference type="ChEBI" id="CHEBI:29105"/>
    </cofactor>
    <text evidence="7">Binds 2 Zn(2+) ions per subunit.</text>
</comment>
<evidence type="ECO:0000256" key="7">
    <source>
        <dbReference type="HAMAP-Rule" id="MF_01374"/>
    </source>
</evidence>
<comment type="catalytic activity">
    <reaction evidence="1 7">
        <text>an S-(2-hydroxyacyl)glutathione + H2O = a 2-hydroxy carboxylate + glutathione + H(+)</text>
        <dbReference type="Rhea" id="RHEA:21864"/>
        <dbReference type="ChEBI" id="CHEBI:15377"/>
        <dbReference type="ChEBI" id="CHEBI:15378"/>
        <dbReference type="ChEBI" id="CHEBI:57925"/>
        <dbReference type="ChEBI" id="CHEBI:58896"/>
        <dbReference type="ChEBI" id="CHEBI:71261"/>
        <dbReference type="EC" id="3.1.2.6"/>
    </reaction>
</comment>
<dbReference type="Pfam" id="PF00753">
    <property type="entry name" value="Lactamase_B"/>
    <property type="match status" value="1"/>
</dbReference>
<evidence type="ECO:0000256" key="8">
    <source>
        <dbReference type="SAM" id="MobiDB-lite"/>
    </source>
</evidence>
<proteinExistence type="inferred from homology"/>
<keyword evidence="6 7" id="KW-0862">Zinc</keyword>
<dbReference type="AlphaFoldDB" id="A9I480"/>
<dbReference type="InterPro" id="IPR036866">
    <property type="entry name" value="RibonucZ/Hydroxyglut_hydro"/>
</dbReference>
<dbReference type="InterPro" id="IPR035680">
    <property type="entry name" value="Clx_II_MBL"/>
</dbReference>
<feature type="binding site" evidence="7">
    <location>
        <position position="222"/>
    </location>
    <ligand>
        <name>Zn(2+)</name>
        <dbReference type="ChEBI" id="CHEBI:29105"/>
        <label>1</label>
    </ligand>
</feature>
<dbReference type="SUPFAM" id="SSF56281">
    <property type="entry name" value="Metallo-hydrolase/oxidoreductase"/>
    <property type="match status" value="1"/>
</dbReference>
<dbReference type="PANTHER" id="PTHR43705">
    <property type="entry name" value="HYDROXYACYLGLUTATHIONE HYDROLASE"/>
    <property type="match status" value="1"/>
</dbReference>
<name>A9I480_BORPD</name>
<dbReference type="EC" id="3.1.2.6" evidence="7"/>
<dbReference type="KEGG" id="bpt:Bpet0630"/>
<evidence type="ECO:0000256" key="2">
    <source>
        <dbReference type="ARBA" id="ARBA00004963"/>
    </source>
</evidence>
<evidence type="ECO:0000313" key="10">
    <source>
        <dbReference type="EMBL" id="CAP40962.1"/>
    </source>
</evidence>
<dbReference type="GO" id="GO:0004416">
    <property type="term" value="F:hydroxyacylglutathione hydrolase activity"/>
    <property type="evidence" value="ECO:0007669"/>
    <property type="project" value="UniProtKB-UniRule"/>
</dbReference>
<comment type="function">
    <text evidence="7">Thiolesterase that catalyzes the hydrolysis of S-D-lactoyl-glutathione to form glutathione and D-lactic acid.</text>
</comment>
<feature type="binding site" evidence="7">
    <location>
        <position position="224"/>
    </location>
    <ligand>
        <name>Zn(2+)</name>
        <dbReference type="ChEBI" id="CHEBI:29105"/>
        <label>1</label>
    </ligand>
</feature>
<dbReference type="InterPro" id="IPR032282">
    <property type="entry name" value="HAGH_C"/>
</dbReference>
<feature type="region of interest" description="Disordered" evidence="8">
    <location>
        <begin position="1"/>
        <end position="30"/>
    </location>
</feature>
<dbReference type="GO" id="GO:0019243">
    <property type="term" value="P:methylglyoxal catabolic process to D-lactate via S-lactoyl-glutathione"/>
    <property type="evidence" value="ECO:0007669"/>
    <property type="project" value="UniProtKB-UniRule"/>
</dbReference>
<comment type="subunit">
    <text evidence="7">Monomer.</text>
</comment>
<evidence type="ECO:0000256" key="3">
    <source>
        <dbReference type="ARBA" id="ARBA00006759"/>
    </source>
</evidence>
<keyword evidence="4 7" id="KW-0479">Metal-binding</keyword>
<gene>
    <name evidence="7 10" type="primary">gloB</name>
    <name evidence="10" type="ordered locus">Bpet0630</name>
</gene>
<dbReference type="Proteomes" id="UP000001225">
    <property type="component" value="Chromosome"/>
</dbReference>